<evidence type="ECO:0000313" key="4">
    <source>
        <dbReference type="Proteomes" id="UP001152797"/>
    </source>
</evidence>
<proteinExistence type="predicted"/>
<dbReference type="PROSITE" id="PS50858">
    <property type="entry name" value="BSD"/>
    <property type="match status" value="1"/>
</dbReference>
<dbReference type="Proteomes" id="UP001152797">
    <property type="component" value="Unassembled WGS sequence"/>
</dbReference>
<dbReference type="InterPro" id="IPR005607">
    <property type="entry name" value="BSD_dom"/>
</dbReference>
<sequence>MGGSQTREEAEEFQDDVFPWFHLIQWSAEDAKNNCIFRYDLSGAQEKAKALTKDVDSFLRLCPCGLPQDSGFSMEDDTNFAEWAGALLEWNSELRMVRFQLVPRRFSEKTFWSRYFAALRREIQQLIFGEDPEEDPEELETEPPIHP</sequence>
<dbReference type="InterPro" id="IPR035925">
    <property type="entry name" value="BSD_dom_sf"/>
</dbReference>
<evidence type="ECO:0000313" key="2">
    <source>
        <dbReference type="EMBL" id="CAI3988919.1"/>
    </source>
</evidence>
<gene>
    <name evidence="2" type="ORF">C1SCF055_LOCUS16034</name>
</gene>
<name>A0A9P1CC27_9DINO</name>
<dbReference type="OrthoDB" id="47923at2759"/>
<organism evidence="2">
    <name type="scientific">Cladocopium goreaui</name>
    <dbReference type="NCBI Taxonomy" id="2562237"/>
    <lineage>
        <taxon>Eukaryota</taxon>
        <taxon>Sar</taxon>
        <taxon>Alveolata</taxon>
        <taxon>Dinophyceae</taxon>
        <taxon>Suessiales</taxon>
        <taxon>Symbiodiniaceae</taxon>
        <taxon>Cladocopium</taxon>
    </lineage>
</organism>
<feature type="domain" description="BSD" evidence="1">
    <location>
        <begin position="68"/>
        <end position="123"/>
    </location>
</feature>
<dbReference type="EMBL" id="CAMXCT030001313">
    <property type="protein sequence ID" value="CAL4776231.1"/>
    <property type="molecule type" value="Genomic_DNA"/>
</dbReference>
<protein>
    <submittedName>
        <fullName evidence="3">BSD domain-containing protein</fullName>
    </submittedName>
</protein>
<dbReference type="EMBL" id="CAMXCT010001313">
    <property type="protein sequence ID" value="CAI3988919.1"/>
    <property type="molecule type" value="Genomic_DNA"/>
</dbReference>
<keyword evidence="4" id="KW-1185">Reference proteome</keyword>
<dbReference type="Pfam" id="PF03909">
    <property type="entry name" value="BSD"/>
    <property type="match status" value="1"/>
</dbReference>
<dbReference type="SMART" id="SM00751">
    <property type="entry name" value="BSD"/>
    <property type="match status" value="1"/>
</dbReference>
<dbReference type="SUPFAM" id="SSF140383">
    <property type="entry name" value="BSD domain-like"/>
    <property type="match status" value="1"/>
</dbReference>
<evidence type="ECO:0000313" key="3">
    <source>
        <dbReference type="EMBL" id="CAL4776231.1"/>
    </source>
</evidence>
<accession>A0A9P1CC27</accession>
<reference evidence="2" key="1">
    <citation type="submission" date="2022-10" db="EMBL/GenBank/DDBJ databases">
        <authorList>
            <person name="Chen Y."/>
            <person name="Dougan E. K."/>
            <person name="Chan C."/>
            <person name="Rhodes N."/>
            <person name="Thang M."/>
        </authorList>
    </citation>
    <scope>NUCLEOTIDE SEQUENCE</scope>
</reference>
<dbReference type="Gene3D" id="1.10.3970.10">
    <property type="entry name" value="BSD domain"/>
    <property type="match status" value="1"/>
</dbReference>
<reference evidence="3 4" key="2">
    <citation type="submission" date="2024-05" db="EMBL/GenBank/DDBJ databases">
        <authorList>
            <person name="Chen Y."/>
            <person name="Shah S."/>
            <person name="Dougan E. K."/>
            <person name="Thang M."/>
            <person name="Chan C."/>
        </authorList>
    </citation>
    <scope>NUCLEOTIDE SEQUENCE [LARGE SCALE GENOMIC DNA]</scope>
</reference>
<dbReference type="EMBL" id="CAMXCT020001313">
    <property type="protein sequence ID" value="CAL1142294.1"/>
    <property type="molecule type" value="Genomic_DNA"/>
</dbReference>
<comment type="caution">
    <text evidence="2">The sequence shown here is derived from an EMBL/GenBank/DDBJ whole genome shotgun (WGS) entry which is preliminary data.</text>
</comment>
<evidence type="ECO:0000259" key="1">
    <source>
        <dbReference type="PROSITE" id="PS50858"/>
    </source>
</evidence>
<dbReference type="AlphaFoldDB" id="A0A9P1CC27"/>